<dbReference type="Pfam" id="PF00067">
    <property type="entry name" value="p450"/>
    <property type="match status" value="1"/>
</dbReference>
<proteinExistence type="inferred from homology"/>
<evidence type="ECO:0000256" key="5">
    <source>
        <dbReference type="ARBA" id="ARBA00023002"/>
    </source>
</evidence>
<reference evidence="10 11" key="1">
    <citation type="submission" date="2024-01" db="EMBL/GenBank/DDBJ databases">
        <title>A draft genome for the cacao thread blight pathogen Marasmiellus scandens.</title>
        <authorList>
            <person name="Baruah I.K."/>
            <person name="Leung J."/>
            <person name="Bukari Y."/>
            <person name="Amoako-Attah I."/>
            <person name="Meinhardt L.W."/>
            <person name="Bailey B.A."/>
            <person name="Cohen S.P."/>
        </authorList>
    </citation>
    <scope>NUCLEOTIDE SEQUENCE [LARGE SCALE GENOMIC DNA]</scope>
    <source>
        <strain evidence="10 11">GH-19</strain>
    </source>
</reference>
<protein>
    <recommendedName>
        <fullName evidence="12">Cytochrome P450</fullName>
    </recommendedName>
</protein>
<organism evidence="10 11">
    <name type="scientific">Marasmiellus scandens</name>
    <dbReference type="NCBI Taxonomy" id="2682957"/>
    <lineage>
        <taxon>Eukaryota</taxon>
        <taxon>Fungi</taxon>
        <taxon>Dikarya</taxon>
        <taxon>Basidiomycota</taxon>
        <taxon>Agaricomycotina</taxon>
        <taxon>Agaricomycetes</taxon>
        <taxon>Agaricomycetidae</taxon>
        <taxon>Agaricales</taxon>
        <taxon>Marasmiineae</taxon>
        <taxon>Omphalotaceae</taxon>
        <taxon>Marasmiellus</taxon>
    </lineage>
</organism>
<dbReference type="Proteomes" id="UP001498398">
    <property type="component" value="Unassembled WGS sequence"/>
</dbReference>
<keyword evidence="9" id="KW-0472">Membrane</keyword>
<keyword evidence="9" id="KW-0812">Transmembrane</keyword>
<dbReference type="SUPFAM" id="SSF48264">
    <property type="entry name" value="Cytochrome P450"/>
    <property type="match status" value="1"/>
</dbReference>
<sequence length="494" mass="56304">MDIPLPSFSLLSTIVTVLCAAFLIDAYTRSSRKSPYPPGPRGYPYIGLSSVPTKKPYLTYIEWGKKFGDLIHYTRFGQHYLIVNSMEAADTILQKNARFTSDRPTWSPLDRISGWGRLLVMTRYSEQWREDRKMFHQNFRPEVVSQFHPAQVQAVRKFITGLRTPKDPLMDQISTFAHQVIFSAVYGLEIANNKDDMAKNGQEVVDRTELPLIPGCDAYKYLPFLHLLPTWFPGGHFRASHQLLRGVFEEVFERPWNLMMEAMKSDENHSSLLTTLLSGLSPDSSSEKIVRIKELGGQAVVAGADTSTSTIATFFMAMSLYPEVQAKAQQELDSVLGPGKLPTYEDRPSLPYIEALYREVFRWHPVLPMGIPHVTSEDIYHNEYCIPERTIIFPNIWAMTHDPNTMENPDNFIPERHMRNDEKVDSINSILAFGFGRRICAGRWMANDLVWLVIASVLATTKVSSLPNVSQEDYFRDGAFCLPKSLDFTVSPRF</sequence>
<comment type="cofactor">
    <cofactor evidence="1">
        <name>heme</name>
        <dbReference type="ChEBI" id="CHEBI:30413"/>
    </cofactor>
</comment>
<evidence type="ECO:0000256" key="7">
    <source>
        <dbReference type="ARBA" id="ARBA00023033"/>
    </source>
</evidence>
<name>A0ABR1IY04_9AGAR</name>
<evidence type="ECO:0000256" key="6">
    <source>
        <dbReference type="ARBA" id="ARBA00023004"/>
    </source>
</evidence>
<keyword evidence="3 8" id="KW-0349">Heme</keyword>
<dbReference type="PANTHER" id="PTHR46300:SF7">
    <property type="entry name" value="P450, PUTATIVE (EUROFUNG)-RELATED"/>
    <property type="match status" value="1"/>
</dbReference>
<keyword evidence="4 8" id="KW-0479">Metal-binding</keyword>
<gene>
    <name evidence="10" type="ORF">VKT23_016863</name>
</gene>
<evidence type="ECO:0000256" key="8">
    <source>
        <dbReference type="RuleBase" id="RU000461"/>
    </source>
</evidence>
<dbReference type="PROSITE" id="PS00086">
    <property type="entry name" value="CYTOCHROME_P450"/>
    <property type="match status" value="1"/>
</dbReference>
<accession>A0ABR1IY04</accession>
<evidence type="ECO:0000256" key="1">
    <source>
        <dbReference type="ARBA" id="ARBA00001971"/>
    </source>
</evidence>
<dbReference type="InterPro" id="IPR050364">
    <property type="entry name" value="Cytochrome_P450_fung"/>
</dbReference>
<dbReference type="CDD" id="cd11065">
    <property type="entry name" value="CYP64-like"/>
    <property type="match status" value="1"/>
</dbReference>
<dbReference type="InterPro" id="IPR001128">
    <property type="entry name" value="Cyt_P450"/>
</dbReference>
<keyword evidence="6 8" id="KW-0408">Iron</keyword>
<dbReference type="InterPro" id="IPR036396">
    <property type="entry name" value="Cyt_P450_sf"/>
</dbReference>
<evidence type="ECO:0000256" key="9">
    <source>
        <dbReference type="SAM" id="Phobius"/>
    </source>
</evidence>
<keyword evidence="7 8" id="KW-0503">Monooxygenase</keyword>
<evidence type="ECO:0000256" key="4">
    <source>
        <dbReference type="ARBA" id="ARBA00022723"/>
    </source>
</evidence>
<dbReference type="InterPro" id="IPR017972">
    <property type="entry name" value="Cyt_P450_CS"/>
</dbReference>
<evidence type="ECO:0000256" key="3">
    <source>
        <dbReference type="ARBA" id="ARBA00022617"/>
    </source>
</evidence>
<keyword evidence="9" id="KW-1133">Transmembrane helix</keyword>
<evidence type="ECO:0000313" key="10">
    <source>
        <dbReference type="EMBL" id="KAK7440786.1"/>
    </source>
</evidence>
<comment type="caution">
    <text evidence="10">The sequence shown here is derived from an EMBL/GenBank/DDBJ whole genome shotgun (WGS) entry which is preliminary data.</text>
</comment>
<comment type="similarity">
    <text evidence="2 8">Belongs to the cytochrome P450 family.</text>
</comment>
<feature type="transmembrane region" description="Helical" evidence="9">
    <location>
        <begin position="6"/>
        <end position="24"/>
    </location>
</feature>
<keyword evidence="5 8" id="KW-0560">Oxidoreductase</keyword>
<evidence type="ECO:0000313" key="11">
    <source>
        <dbReference type="Proteomes" id="UP001498398"/>
    </source>
</evidence>
<evidence type="ECO:0000256" key="2">
    <source>
        <dbReference type="ARBA" id="ARBA00010617"/>
    </source>
</evidence>
<keyword evidence="11" id="KW-1185">Reference proteome</keyword>
<evidence type="ECO:0008006" key="12">
    <source>
        <dbReference type="Google" id="ProtNLM"/>
    </source>
</evidence>
<dbReference type="PANTHER" id="PTHR46300">
    <property type="entry name" value="P450, PUTATIVE (EUROFUNG)-RELATED-RELATED"/>
    <property type="match status" value="1"/>
</dbReference>
<dbReference type="Gene3D" id="1.10.630.10">
    <property type="entry name" value="Cytochrome P450"/>
    <property type="match status" value="1"/>
</dbReference>
<dbReference type="EMBL" id="JBANRG010000066">
    <property type="protein sequence ID" value="KAK7440786.1"/>
    <property type="molecule type" value="Genomic_DNA"/>
</dbReference>